<evidence type="ECO:0000313" key="8">
    <source>
        <dbReference type="Proteomes" id="UP001232973"/>
    </source>
</evidence>
<dbReference type="PANTHER" id="PTHR30349">
    <property type="entry name" value="PHAGE INTEGRASE-RELATED"/>
    <property type="match status" value="1"/>
</dbReference>
<dbReference type="InterPro" id="IPR044068">
    <property type="entry name" value="CB"/>
</dbReference>
<dbReference type="PANTHER" id="PTHR30349:SF64">
    <property type="entry name" value="PROPHAGE INTEGRASE INTD-RELATED"/>
    <property type="match status" value="1"/>
</dbReference>
<dbReference type="InterPro" id="IPR010998">
    <property type="entry name" value="Integrase_recombinase_N"/>
</dbReference>
<dbReference type="InterPro" id="IPR011010">
    <property type="entry name" value="DNA_brk_join_enz"/>
</dbReference>
<dbReference type="PROSITE" id="PS51898">
    <property type="entry name" value="TYR_RECOMBINASE"/>
    <property type="match status" value="1"/>
</dbReference>
<evidence type="ECO:0000256" key="2">
    <source>
        <dbReference type="ARBA" id="ARBA00023125"/>
    </source>
</evidence>
<keyword evidence="8" id="KW-1185">Reference proteome</keyword>
<proteinExistence type="inferred from homology"/>
<dbReference type="SUPFAM" id="SSF56349">
    <property type="entry name" value="DNA breaking-rejoining enzymes"/>
    <property type="match status" value="1"/>
</dbReference>
<comment type="similarity">
    <text evidence="1">Belongs to the 'phage' integrase family.</text>
</comment>
<protein>
    <submittedName>
        <fullName evidence="7">Integrase/recombinase XerD</fullName>
    </submittedName>
</protein>
<evidence type="ECO:0000313" key="7">
    <source>
        <dbReference type="EMBL" id="MDQ0189248.1"/>
    </source>
</evidence>
<dbReference type="InterPro" id="IPR050090">
    <property type="entry name" value="Tyrosine_recombinase_XerCD"/>
</dbReference>
<feature type="domain" description="Tyr recombinase" evidence="5">
    <location>
        <begin position="160"/>
        <end position="345"/>
    </location>
</feature>
<comment type="caution">
    <text evidence="7">The sequence shown here is derived from an EMBL/GenBank/DDBJ whole genome shotgun (WGS) entry which is preliminary data.</text>
</comment>
<evidence type="ECO:0000259" key="6">
    <source>
        <dbReference type="PROSITE" id="PS51900"/>
    </source>
</evidence>
<dbReference type="Gene3D" id="1.10.150.130">
    <property type="match status" value="1"/>
</dbReference>
<dbReference type="InterPro" id="IPR002104">
    <property type="entry name" value="Integrase_catalytic"/>
</dbReference>
<evidence type="ECO:0000256" key="3">
    <source>
        <dbReference type="ARBA" id="ARBA00023172"/>
    </source>
</evidence>
<dbReference type="RefSeq" id="WP_274455104.1">
    <property type="nucleotide sequence ID" value="NZ_CP067097.1"/>
</dbReference>
<feature type="domain" description="Core-binding (CB)" evidence="6">
    <location>
        <begin position="34"/>
        <end position="139"/>
    </location>
</feature>
<dbReference type="Pfam" id="PF00589">
    <property type="entry name" value="Phage_integrase"/>
    <property type="match status" value="1"/>
</dbReference>
<evidence type="ECO:0000259" key="5">
    <source>
        <dbReference type="PROSITE" id="PS51898"/>
    </source>
</evidence>
<keyword evidence="2 4" id="KW-0238">DNA-binding</keyword>
<dbReference type="CDD" id="cd00397">
    <property type="entry name" value="DNA_BRE_C"/>
    <property type="match status" value="1"/>
</dbReference>
<keyword evidence="3" id="KW-0233">DNA recombination</keyword>
<reference evidence="7 8" key="1">
    <citation type="submission" date="2023-07" db="EMBL/GenBank/DDBJ databases">
        <title>Genomic Encyclopedia of Type Strains, Phase IV (KMG-IV): sequencing the most valuable type-strain genomes for metagenomic binning, comparative biology and taxonomic classification.</title>
        <authorList>
            <person name="Goeker M."/>
        </authorList>
    </citation>
    <scope>NUCLEOTIDE SEQUENCE [LARGE SCALE GENOMIC DNA]</scope>
    <source>
        <strain evidence="7 8">DSM 4006</strain>
    </source>
</reference>
<dbReference type="InterPro" id="IPR013762">
    <property type="entry name" value="Integrase-like_cat_sf"/>
</dbReference>
<evidence type="ECO:0000256" key="4">
    <source>
        <dbReference type="PROSITE-ProRule" id="PRU01248"/>
    </source>
</evidence>
<sequence length="358" mass="41411">MAKERETGSSSAMVPVKRKGVRFRSGQNSKPAQLTIRQAFEVFYQAKAGQRLRELTLRDHRQHFEYLMEWLTEAHPEIQYISEITSQTIREYVHYLSFEKPLYEGHPYLEKVMEGRKGLAPGAVNVRIATLKTMFRWLANEGIIATNPTQNLSRQKVDEDRIGAFTDEQVEALLAQPDRRTYAGFRDYVAMELLLQSGMRLGELISLEVSDIDFGTRLITLKGAKNKNRKVRVIPIAPEMMRLLIELINENKTYFPDATRVFLTNYGGPLSNFSVKNHIKQYGQRAGIANQVRCSPHTFRHTFAKNFLMAGADIIALQRILGHSSMEMVRKYVQHRPEDLREAHDLFSRRQVTIRRRK</sequence>
<dbReference type="Proteomes" id="UP001232973">
    <property type="component" value="Unassembled WGS sequence"/>
</dbReference>
<organism evidence="7 8">
    <name type="scientific">Alicyclobacillus cycloheptanicus</name>
    <dbReference type="NCBI Taxonomy" id="1457"/>
    <lineage>
        <taxon>Bacteria</taxon>
        <taxon>Bacillati</taxon>
        <taxon>Bacillota</taxon>
        <taxon>Bacilli</taxon>
        <taxon>Bacillales</taxon>
        <taxon>Alicyclobacillaceae</taxon>
        <taxon>Alicyclobacillus</taxon>
    </lineage>
</organism>
<dbReference type="Gene3D" id="1.10.443.10">
    <property type="entry name" value="Intergrase catalytic core"/>
    <property type="match status" value="1"/>
</dbReference>
<dbReference type="EMBL" id="JAUSTP010000005">
    <property type="protein sequence ID" value="MDQ0189248.1"/>
    <property type="molecule type" value="Genomic_DNA"/>
</dbReference>
<name>A0ABT9XG29_9BACL</name>
<dbReference type="PROSITE" id="PS51900">
    <property type="entry name" value="CB"/>
    <property type="match status" value="1"/>
</dbReference>
<gene>
    <name evidence="7" type="ORF">J2S03_001064</name>
</gene>
<evidence type="ECO:0000256" key="1">
    <source>
        <dbReference type="ARBA" id="ARBA00008857"/>
    </source>
</evidence>
<accession>A0ABT9XG29</accession>